<keyword evidence="2" id="KW-1185">Reference proteome</keyword>
<name>A0A5S4YDE9_9BRAD</name>
<sequence length="83" mass="9156">MKSRLTLPTPTARSISKIGKQQRSLLRMSKGSCFAGGRLLWDGELGTLLKLSISWVNFVGCRAGKLGGHKWNVHWVGRLVCFG</sequence>
<dbReference type="EMBL" id="VSTH01000146">
    <property type="protein sequence ID" value="TYO62048.1"/>
    <property type="molecule type" value="Genomic_DNA"/>
</dbReference>
<dbReference type="AlphaFoldDB" id="A0A5S4YDE9"/>
<dbReference type="Proteomes" id="UP000324797">
    <property type="component" value="Unassembled WGS sequence"/>
</dbReference>
<accession>A0A5S4YDE9</accession>
<comment type="caution">
    <text evidence="1">The sequence shown here is derived from an EMBL/GenBank/DDBJ whole genome shotgun (WGS) entry which is preliminary data.</text>
</comment>
<gene>
    <name evidence="1" type="ORF">FXV83_35020</name>
</gene>
<reference evidence="1 2" key="1">
    <citation type="submission" date="2019-08" db="EMBL/GenBank/DDBJ databases">
        <title>Bradyrhizobium hipponensis sp. nov., a rhizobium isolated from a Lupinus angustifolius root nodule in Tunisia.</title>
        <authorList>
            <person name="Off K."/>
            <person name="Rejili M."/>
            <person name="Mars M."/>
            <person name="Brachmann A."/>
            <person name="Marin M."/>
        </authorList>
    </citation>
    <scope>NUCLEOTIDE SEQUENCE [LARGE SCALE GENOMIC DNA]</scope>
    <source>
        <strain evidence="2">aSej3</strain>
    </source>
</reference>
<evidence type="ECO:0000313" key="2">
    <source>
        <dbReference type="Proteomes" id="UP000324797"/>
    </source>
</evidence>
<proteinExistence type="predicted"/>
<organism evidence="1 2">
    <name type="scientific">Bradyrhizobium hipponense</name>
    <dbReference type="NCBI Taxonomy" id="2605638"/>
    <lineage>
        <taxon>Bacteria</taxon>
        <taxon>Pseudomonadati</taxon>
        <taxon>Pseudomonadota</taxon>
        <taxon>Alphaproteobacteria</taxon>
        <taxon>Hyphomicrobiales</taxon>
        <taxon>Nitrobacteraceae</taxon>
        <taxon>Bradyrhizobium</taxon>
    </lineage>
</organism>
<protein>
    <submittedName>
        <fullName evidence="1">Uncharacterized protein</fullName>
    </submittedName>
</protein>
<evidence type="ECO:0000313" key="1">
    <source>
        <dbReference type="EMBL" id="TYO62048.1"/>
    </source>
</evidence>